<feature type="region of interest" description="Disordered" evidence="2">
    <location>
        <begin position="1006"/>
        <end position="1063"/>
    </location>
</feature>
<dbReference type="PROSITE" id="PS50822">
    <property type="entry name" value="PIWI"/>
    <property type="match status" value="1"/>
</dbReference>
<dbReference type="AlphaFoldDB" id="A0AAF5D1V5"/>
<name>A0AAF5D1V5_STRER</name>
<dbReference type="InterPro" id="IPR003165">
    <property type="entry name" value="Piwi"/>
</dbReference>
<dbReference type="InterPro" id="IPR032473">
    <property type="entry name" value="Argonaute_Mid_dom"/>
</dbReference>
<keyword evidence="5" id="KW-1185">Reference proteome</keyword>
<dbReference type="SUPFAM" id="SSF53098">
    <property type="entry name" value="Ribonuclease H-like"/>
    <property type="match status" value="1"/>
</dbReference>
<dbReference type="InterPro" id="IPR003100">
    <property type="entry name" value="PAZ_dom"/>
</dbReference>
<feature type="region of interest" description="Disordered" evidence="2">
    <location>
        <begin position="57"/>
        <end position="81"/>
    </location>
</feature>
<organism evidence="5 6">
    <name type="scientific">Strongyloides stercoralis</name>
    <name type="common">Threadworm</name>
    <dbReference type="NCBI Taxonomy" id="6248"/>
    <lineage>
        <taxon>Eukaryota</taxon>
        <taxon>Metazoa</taxon>
        <taxon>Ecdysozoa</taxon>
        <taxon>Nematoda</taxon>
        <taxon>Chromadorea</taxon>
        <taxon>Rhabditida</taxon>
        <taxon>Tylenchina</taxon>
        <taxon>Panagrolaimomorpha</taxon>
        <taxon>Strongyloidoidea</taxon>
        <taxon>Strongyloididae</taxon>
        <taxon>Strongyloides</taxon>
    </lineage>
</organism>
<feature type="domain" description="PAZ" evidence="3">
    <location>
        <begin position="381"/>
        <end position="480"/>
    </location>
</feature>
<feature type="compositionally biased region" description="Low complexity" evidence="2">
    <location>
        <begin position="64"/>
        <end position="78"/>
    </location>
</feature>
<dbReference type="SUPFAM" id="SSF101690">
    <property type="entry name" value="PAZ domain"/>
    <property type="match status" value="1"/>
</dbReference>
<evidence type="ECO:0000259" key="4">
    <source>
        <dbReference type="PROSITE" id="PS50822"/>
    </source>
</evidence>
<dbReference type="SMART" id="SM00950">
    <property type="entry name" value="Piwi"/>
    <property type="match status" value="1"/>
</dbReference>
<dbReference type="Gene3D" id="3.30.420.10">
    <property type="entry name" value="Ribonuclease H-like superfamily/Ribonuclease H"/>
    <property type="match status" value="1"/>
</dbReference>
<evidence type="ECO:0000313" key="6">
    <source>
        <dbReference type="WBParaSite" id="TCONS_00004415.p1"/>
    </source>
</evidence>
<accession>A0AAF5D1V5</accession>
<dbReference type="InterPro" id="IPR036085">
    <property type="entry name" value="PAZ_dom_sf"/>
</dbReference>
<dbReference type="PROSITE" id="PS50821">
    <property type="entry name" value="PAZ"/>
    <property type="match status" value="1"/>
</dbReference>
<sequence>PNWNSQVSPGQVKLEVKPLELVALPNSPARMFLFSRPSLPLQWIPFPDPIKMPLWRVTGGTREGNNTSGKSSTTSKSNPLTGKTIERLTNAELLKSEGIIIDTEPEYCDKKKPGTAGKAARYLTNFFGLKPTNTSGVRVFQYDIEIAKVLDSGKTIVLNKARETTKKNDYFEQEERRKLVALWPAFQEVLRKYNIARAESSITDFKRILYLLDSIHLQFVSEDAPKEPFTLELERSEFPSNLTNSDLLNGVAKLEYKLSYTTDFDSMESIFSDNLSENEGIQYLALLSSMKVSLQNKDIAVFEDGKQYLNDPLKFGFRDTDIPELHGGKRLGIGSKKTVKLVSGNGKDAGIALAIDTKRTAFHDPILLSQKFEALLSTPRGMNKFVGANAKKVIDNMKGLACHCIHLKNQTIIVSDVSAESATKKAIEVDGKKSTVADYYKKKYNITLKHPDYPLIVQKKIFKGVKQQCFYPMELLKIAKYQRVKQNAQTPEQISQMIRQCATAPQKRLSEIHNLFSVLQLIGNEYLKEANFAVEKTCISTMGRQLKAPTIVLGNNKTMEINNENGSWEMARNSSFNTPSSIQNWCCVLLQSNPRFDLNKRTAEDFIKRYVQYGKQCGIKMSDCAEICECPTNEGELKNLFDYMKGYNTEFALFMTPDNVTNLHNLIKLYERKYGIATQDLKHSTVKKIIEKNQIRTLGNIILKSNVKKGGLNYDLKNVVKADRLIIGIGFNHTMSGDTDALSVVGYAANTRKITTDFAGDVLYTQFTRDGQISFYEKLIQNTVKNFKSSRNMTPKEVIIYRTSGSEGKYNDYCIYEIPYVKAKLKQYAPGCKLTFVVVEKGHNFRLFKEKINSNDKAPSQNVAPGAVVDTGITNPKLCEFFLSSHSGLQGTVKVPKYVVLYDDLNLSMDELEGLTNSLAYGYQVVTLPVSIPAPVYIANSYAERGRNILNANNHNIGQKNIIIDEVSANEKLSYSGAHFPVLQSILTPPLGSVLRSHKKVTLESDWGNEGRVAEGGGRRDQKGERREEGESRKKGGRREEGGRKKEEAREEEETRQIPGRRI</sequence>
<dbReference type="Pfam" id="PF16487">
    <property type="entry name" value="ArgoMid"/>
    <property type="match status" value="1"/>
</dbReference>
<evidence type="ECO:0000259" key="3">
    <source>
        <dbReference type="PROSITE" id="PS50821"/>
    </source>
</evidence>
<reference evidence="6" key="1">
    <citation type="submission" date="2024-02" db="UniProtKB">
        <authorList>
            <consortium name="WormBaseParasite"/>
        </authorList>
    </citation>
    <scope>IDENTIFICATION</scope>
</reference>
<proteinExistence type="inferred from homology"/>
<dbReference type="Pfam" id="PF02170">
    <property type="entry name" value="PAZ"/>
    <property type="match status" value="1"/>
</dbReference>
<feature type="compositionally biased region" description="Basic and acidic residues" evidence="2">
    <location>
        <begin position="1017"/>
        <end position="1056"/>
    </location>
</feature>
<dbReference type="WBParaSite" id="TCONS_00004415.p1">
    <property type="protein sequence ID" value="TCONS_00004415.p1"/>
    <property type="gene ID" value="XLOC_001815"/>
</dbReference>
<feature type="domain" description="Piwi" evidence="4">
    <location>
        <begin position="650"/>
        <end position="951"/>
    </location>
</feature>
<dbReference type="SMART" id="SM00949">
    <property type="entry name" value="PAZ"/>
    <property type="match status" value="1"/>
</dbReference>
<protein>
    <submittedName>
        <fullName evidence="6">Piwi domain-containing protein</fullName>
    </submittedName>
</protein>
<dbReference type="GO" id="GO:0003723">
    <property type="term" value="F:RNA binding"/>
    <property type="evidence" value="ECO:0007669"/>
    <property type="project" value="InterPro"/>
</dbReference>
<comment type="similarity">
    <text evidence="1">Belongs to the argonaute family.</text>
</comment>
<evidence type="ECO:0000256" key="2">
    <source>
        <dbReference type="SAM" id="MobiDB-lite"/>
    </source>
</evidence>
<evidence type="ECO:0000313" key="5">
    <source>
        <dbReference type="Proteomes" id="UP000035681"/>
    </source>
</evidence>
<dbReference type="CDD" id="cd02846">
    <property type="entry name" value="PAZ_argonaute_like"/>
    <property type="match status" value="1"/>
</dbReference>
<dbReference type="InterPro" id="IPR012337">
    <property type="entry name" value="RNaseH-like_sf"/>
</dbReference>
<evidence type="ECO:0000256" key="1">
    <source>
        <dbReference type="RuleBase" id="RU361178"/>
    </source>
</evidence>
<dbReference type="InterPro" id="IPR036397">
    <property type="entry name" value="RNaseH_sf"/>
</dbReference>
<dbReference type="Proteomes" id="UP000035681">
    <property type="component" value="Unplaced"/>
</dbReference>
<dbReference type="PANTHER" id="PTHR22891">
    <property type="entry name" value="EUKARYOTIC TRANSLATION INITIATION FACTOR 2C"/>
    <property type="match status" value="1"/>
</dbReference>
<dbReference type="Gene3D" id="2.170.260.10">
    <property type="entry name" value="paz domain"/>
    <property type="match status" value="1"/>
</dbReference>
<dbReference type="Gene3D" id="3.40.50.2300">
    <property type="match status" value="1"/>
</dbReference>
<dbReference type="Pfam" id="PF02171">
    <property type="entry name" value="Piwi"/>
    <property type="match status" value="1"/>
</dbReference>